<dbReference type="PANTHER" id="PTHR33361:SF2">
    <property type="entry name" value="DUF885 DOMAIN-CONTAINING PROTEIN"/>
    <property type="match status" value="1"/>
</dbReference>
<proteinExistence type="predicted"/>
<dbReference type="PANTHER" id="PTHR33361">
    <property type="entry name" value="GLR0591 PROTEIN"/>
    <property type="match status" value="1"/>
</dbReference>
<sequence>MTASQVVSDVADEFWRCQSRWQPNLHAQAGLPVEHLPKGSHEEASSRASQARGLVGRLDALESGELGGDDEDTVRFLRHFAEVYAGEADHFWLTPAGTPYQNLVQLLVYADSVFAPHQFGAMSDLDNYLGLAADFGGRVEGLGELLQGQQERGIFIPRPALSGAIASISGLKTSAATSLAVDDVRLAELGPKVKGLLAQRIEAVVDHQIAPAIDKILGLLDSPAYAEAAPDGVGLSRQPGGEEAYRFLVRRETSMDTTPEDLHRLGVEQCRELSERMHEVRSALGYHGSEAEFRDVLRGRRALFAQSVQEVEKRYLGYLSRIEPLIGDYFSVLPKAPYGVARLSEDVEAGVTFGYYEAPTRIEPMGRYRYNGSNLSERSLLTAGPLIYHELIPGHHFHLARQFESVELPDFRRYAAELCGAFAEGWAEYASGLGWEMGLYDDPWDAYGRLAHERFTAARLVIDTALNCGWWTYDEALSFMRANTTESETQLKSELLRYATDLPGQALGYRAGFLGISRLRADAERRCRTQFDIREFHEAVLGGGAMPFTVLEPRVSRRLPGRPS</sequence>
<dbReference type="Proteomes" id="UP001500280">
    <property type="component" value="Unassembled WGS sequence"/>
</dbReference>
<accession>A0ABN2IWC7</accession>
<evidence type="ECO:0000313" key="2">
    <source>
        <dbReference type="Proteomes" id="UP001500280"/>
    </source>
</evidence>
<dbReference type="RefSeq" id="WP_344162482.1">
    <property type="nucleotide sequence ID" value="NZ_BAAANF010000023.1"/>
</dbReference>
<keyword evidence="2" id="KW-1185">Reference proteome</keyword>
<gene>
    <name evidence="1" type="ORF">GCM10009745_71710</name>
</gene>
<evidence type="ECO:0000313" key="1">
    <source>
        <dbReference type="EMBL" id="GAA1713099.1"/>
    </source>
</evidence>
<comment type="caution">
    <text evidence="1">The sequence shown here is derived from an EMBL/GenBank/DDBJ whole genome shotgun (WGS) entry which is preliminary data.</text>
</comment>
<organism evidence="1 2">
    <name type="scientific">Kribbella yunnanensis</name>
    <dbReference type="NCBI Taxonomy" id="190194"/>
    <lineage>
        <taxon>Bacteria</taxon>
        <taxon>Bacillati</taxon>
        <taxon>Actinomycetota</taxon>
        <taxon>Actinomycetes</taxon>
        <taxon>Propionibacteriales</taxon>
        <taxon>Kribbellaceae</taxon>
        <taxon>Kribbella</taxon>
    </lineage>
</organism>
<reference evidence="1 2" key="1">
    <citation type="journal article" date="2019" name="Int. J. Syst. Evol. Microbiol.">
        <title>The Global Catalogue of Microorganisms (GCM) 10K type strain sequencing project: providing services to taxonomists for standard genome sequencing and annotation.</title>
        <authorList>
            <consortium name="The Broad Institute Genomics Platform"/>
            <consortium name="The Broad Institute Genome Sequencing Center for Infectious Disease"/>
            <person name="Wu L."/>
            <person name="Ma J."/>
        </authorList>
    </citation>
    <scope>NUCLEOTIDE SEQUENCE [LARGE SCALE GENOMIC DNA]</scope>
    <source>
        <strain evidence="1 2">JCM 14307</strain>
    </source>
</reference>
<name>A0ABN2IWC7_9ACTN</name>
<protein>
    <submittedName>
        <fullName evidence="1">DUF885 domain-containing protein</fullName>
    </submittedName>
</protein>
<dbReference type="InterPro" id="IPR010281">
    <property type="entry name" value="DUF885"/>
</dbReference>
<dbReference type="Pfam" id="PF05960">
    <property type="entry name" value="DUF885"/>
    <property type="match status" value="1"/>
</dbReference>
<dbReference type="EMBL" id="BAAANF010000023">
    <property type="protein sequence ID" value="GAA1713099.1"/>
    <property type="molecule type" value="Genomic_DNA"/>
</dbReference>